<keyword evidence="3 4" id="KW-0067">ATP-binding</keyword>
<dbReference type="Proteomes" id="UP000595897">
    <property type="component" value="Chromosome"/>
</dbReference>
<reference evidence="6 7" key="1">
    <citation type="submission" date="2020-11" db="EMBL/GenBank/DDBJ databases">
        <title>Draft genome sequencing of a Lachnospiraceae strain isolated from anoxic soil subjected to BSD treatment.</title>
        <authorList>
            <person name="Uek A."/>
            <person name="Tonouchi A."/>
        </authorList>
    </citation>
    <scope>NUCLEOTIDE SEQUENCE [LARGE SCALE GENOMIC DNA]</scope>
    <source>
        <strain evidence="6 7">TB5</strain>
    </source>
</reference>
<keyword evidence="7" id="KW-1185">Reference proteome</keyword>
<dbReference type="Gene3D" id="3.40.50.20">
    <property type="match status" value="1"/>
</dbReference>
<dbReference type="EMBL" id="AP024169">
    <property type="protein sequence ID" value="BCN31445.1"/>
    <property type="molecule type" value="Genomic_DNA"/>
</dbReference>
<dbReference type="KEGG" id="ahb:bsdtb5_27400"/>
<evidence type="ECO:0000256" key="1">
    <source>
        <dbReference type="ARBA" id="ARBA00022723"/>
    </source>
</evidence>
<dbReference type="Pfam" id="PF08443">
    <property type="entry name" value="RimK"/>
    <property type="match status" value="1"/>
</dbReference>
<keyword evidence="1" id="KW-0479">Metal-binding</keyword>
<dbReference type="PROSITE" id="PS50975">
    <property type="entry name" value="ATP_GRASP"/>
    <property type="match status" value="1"/>
</dbReference>
<dbReference type="AlphaFoldDB" id="A0A7R7EMT4"/>
<evidence type="ECO:0000259" key="5">
    <source>
        <dbReference type="PROSITE" id="PS50975"/>
    </source>
</evidence>
<evidence type="ECO:0000313" key="7">
    <source>
        <dbReference type="Proteomes" id="UP000595897"/>
    </source>
</evidence>
<dbReference type="SUPFAM" id="SSF56059">
    <property type="entry name" value="Glutathione synthetase ATP-binding domain-like"/>
    <property type="match status" value="1"/>
</dbReference>
<accession>A0A7R7EMT4</accession>
<dbReference type="NCBIfam" id="TIGR00768">
    <property type="entry name" value="rimK_fam"/>
    <property type="match status" value="1"/>
</dbReference>
<proteinExistence type="predicted"/>
<dbReference type="GO" id="GO:0005737">
    <property type="term" value="C:cytoplasm"/>
    <property type="evidence" value="ECO:0007669"/>
    <property type="project" value="TreeGrafter"/>
</dbReference>
<dbReference type="InterPro" id="IPR011761">
    <property type="entry name" value="ATP-grasp"/>
</dbReference>
<evidence type="ECO:0000256" key="2">
    <source>
        <dbReference type="ARBA" id="ARBA00022741"/>
    </source>
</evidence>
<dbReference type="GO" id="GO:0005524">
    <property type="term" value="F:ATP binding"/>
    <property type="evidence" value="ECO:0007669"/>
    <property type="project" value="UniProtKB-UniRule"/>
</dbReference>
<keyword evidence="2 4" id="KW-0547">Nucleotide-binding</keyword>
<feature type="domain" description="ATP-grasp" evidence="5">
    <location>
        <begin position="129"/>
        <end position="319"/>
    </location>
</feature>
<dbReference type="Gene3D" id="3.30.1490.20">
    <property type="entry name" value="ATP-grasp fold, A domain"/>
    <property type="match status" value="1"/>
</dbReference>
<dbReference type="RefSeq" id="WP_271712562.1">
    <property type="nucleotide sequence ID" value="NZ_AP024169.1"/>
</dbReference>
<name>A0A7R7EMT4_9FIRM</name>
<evidence type="ECO:0000256" key="3">
    <source>
        <dbReference type="ARBA" id="ARBA00022840"/>
    </source>
</evidence>
<dbReference type="PANTHER" id="PTHR21621">
    <property type="entry name" value="RIBOSOMAL PROTEIN S6 MODIFICATION PROTEIN"/>
    <property type="match status" value="1"/>
</dbReference>
<sequence length="324" mass="37211">MIKAWLVVNAFLNTNKFSEISEWLVKAAKKKEIQLEIKTNAELLYMLGSNTHLINKKDIDEKSIDNRYFIDNDSNEKDIYQKEIGMNKPEFILFWDKDIRLARYMEQVGFRVFNSSRAIEICDDKSYTHLLLNHAGIPMPKTMLSPMTYANIGYTDYHFLDTVMNSFTFPFIVKECFGSFGQQVYLVHNEEELKSCVLRIGAKPMLFQEFIHTSFARDIRLQVVGDRVITSMYRYSDNGDFRANITNGGKMKAYSPSIEEESLAIAACKAIGLDFAGVDLLFGPNNEPLVCEVNSNAHFKNIYDCTKVDVANAIFTDILRKIEQ</sequence>
<dbReference type="PANTHER" id="PTHR21621:SF0">
    <property type="entry name" value="BETA-CITRYLGLUTAMATE SYNTHASE B-RELATED"/>
    <property type="match status" value="1"/>
</dbReference>
<dbReference type="InterPro" id="IPR004666">
    <property type="entry name" value="Rp_bS6_RimK/Lys_biosynth_LsyX"/>
</dbReference>
<dbReference type="Gene3D" id="3.30.470.20">
    <property type="entry name" value="ATP-grasp fold, B domain"/>
    <property type="match status" value="1"/>
</dbReference>
<dbReference type="GO" id="GO:0016879">
    <property type="term" value="F:ligase activity, forming carbon-nitrogen bonds"/>
    <property type="evidence" value="ECO:0007669"/>
    <property type="project" value="TreeGrafter"/>
</dbReference>
<gene>
    <name evidence="6" type="ORF">bsdtb5_27400</name>
</gene>
<evidence type="ECO:0000256" key="4">
    <source>
        <dbReference type="PROSITE-ProRule" id="PRU00409"/>
    </source>
</evidence>
<evidence type="ECO:0000313" key="6">
    <source>
        <dbReference type="EMBL" id="BCN31445.1"/>
    </source>
</evidence>
<dbReference type="InterPro" id="IPR013651">
    <property type="entry name" value="ATP-grasp_RimK-type"/>
</dbReference>
<organism evidence="6 7">
    <name type="scientific">Anaeromicropila herbilytica</name>
    <dbReference type="NCBI Taxonomy" id="2785025"/>
    <lineage>
        <taxon>Bacteria</taxon>
        <taxon>Bacillati</taxon>
        <taxon>Bacillota</taxon>
        <taxon>Clostridia</taxon>
        <taxon>Lachnospirales</taxon>
        <taxon>Lachnospiraceae</taxon>
        <taxon>Anaeromicropila</taxon>
    </lineage>
</organism>
<protein>
    <recommendedName>
        <fullName evidence="5">ATP-grasp domain-containing protein</fullName>
    </recommendedName>
</protein>
<dbReference type="GO" id="GO:0046872">
    <property type="term" value="F:metal ion binding"/>
    <property type="evidence" value="ECO:0007669"/>
    <property type="project" value="UniProtKB-KW"/>
</dbReference>
<dbReference type="InterPro" id="IPR013815">
    <property type="entry name" value="ATP_grasp_subdomain_1"/>
</dbReference>